<proteinExistence type="predicted"/>
<gene>
    <name evidence="1" type="ORF">HZU75_08905</name>
</gene>
<evidence type="ECO:0000313" key="2">
    <source>
        <dbReference type="Proteomes" id="UP000510822"/>
    </source>
</evidence>
<accession>A0A7D5V9T4</accession>
<dbReference type="AlphaFoldDB" id="A0A7D5V9T4"/>
<dbReference type="Proteomes" id="UP000510822">
    <property type="component" value="Chromosome"/>
</dbReference>
<dbReference type="RefSeq" id="WP_180305749.1">
    <property type="nucleotide sequence ID" value="NZ_CP058952.1"/>
</dbReference>
<dbReference type="EMBL" id="CP058952">
    <property type="protein sequence ID" value="QLI81639.1"/>
    <property type="molecule type" value="Genomic_DNA"/>
</dbReference>
<reference evidence="1 2" key="1">
    <citation type="journal article" date="2016" name="Int. J. Syst. Evol. Microbiol.">
        <title>Chitinibacter fontanus sp. nov., isolated from a spring.</title>
        <authorList>
            <person name="Sheu S.Y."/>
            <person name="Li Y.S."/>
            <person name="Young C.C."/>
            <person name="Chen W.M."/>
        </authorList>
    </citation>
    <scope>NUCLEOTIDE SEQUENCE [LARGE SCALE GENOMIC DNA]</scope>
    <source>
        <strain evidence="1 2">STM-7</strain>
    </source>
</reference>
<organism evidence="1 2">
    <name type="scientific">Chitinibacter fontanus</name>
    <dbReference type="NCBI Taxonomy" id="1737446"/>
    <lineage>
        <taxon>Bacteria</taxon>
        <taxon>Pseudomonadati</taxon>
        <taxon>Pseudomonadota</taxon>
        <taxon>Betaproteobacteria</taxon>
        <taxon>Neisseriales</taxon>
        <taxon>Chitinibacteraceae</taxon>
        <taxon>Chitinibacter</taxon>
    </lineage>
</organism>
<keyword evidence="2" id="KW-1185">Reference proteome</keyword>
<evidence type="ECO:0000313" key="1">
    <source>
        <dbReference type="EMBL" id="QLI81639.1"/>
    </source>
</evidence>
<name>A0A7D5V9T4_9NEIS</name>
<protein>
    <submittedName>
        <fullName evidence="1">Uncharacterized protein</fullName>
    </submittedName>
</protein>
<dbReference type="KEGG" id="cfon:HZU75_08905"/>
<sequence>MPLATELRQQIADTEALIRALDPRTMQFIVMQGDKAFQFEMRNRKPVNATVVELALATRFIEADAQMVAGALKNSQGESARAVPLVAALKMQLAKQQAALLKLEQAISVIQWLPKK</sequence>